<evidence type="ECO:0000256" key="2">
    <source>
        <dbReference type="SAM" id="SignalP"/>
    </source>
</evidence>
<proteinExistence type="predicted"/>
<name>A0A942US47_9FIRM</name>
<dbReference type="GO" id="GO:0010181">
    <property type="term" value="F:FMN binding"/>
    <property type="evidence" value="ECO:0007669"/>
    <property type="project" value="InterPro"/>
</dbReference>
<sequence length="161" mass="17843">MTWTNKTKKNVTVILLIFLLFLIAACGAATENNEDLSSGSQEGNDNDQPYEDGTYTAKGDPWEYGSEDATITIVSGKIDNIILRRLDNGGKEVDYDNWTGQEIDGETYPNLKEYRKTMADRMIEEQTFDVDSISGATISSDNWKEAVKRALGVATAKADEN</sequence>
<evidence type="ECO:0000256" key="1">
    <source>
        <dbReference type="SAM" id="MobiDB-lite"/>
    </source>
</evidence>
<protein>
    <submittedName>
        <fullName evidence="4">FMN-binding protein</fullName>
    </submittedName>
</protein>
<feature type="signal peptide" evidence="2">
    <location>
        <begin position="1"/>
        <end position="28"/>
    </location>
</feature>
<feature type="chain" id="PRO_5038382533" evidence="2">
    <location>
        <begin position="29"/>
        <end position="161"/>
    </location>
</feature>
<evidence type="ECO:0000259" key="3">
    <source>
        <dbReference type="SMART" id="SM00900"/>
    </source>
</evidence>
<dbReference type="RefSeq" id="WP_203366078.1">
    <property type="nucleotide sequence ID" value="NZ_WSFT01000028.1"/>
</dbReference>
<feature type="region of interest" description="Disordered" evidence="1">
    <location>
        <begin position="32"/>
        <end position="63"/>
    </location>
</feature>
<accession>A0A942US47</accession>
<dbReference type="Pfam" id="PF04205">
    <property type="entry name" value="FMN_bind"/>
    <property type="match status" value="1"/>
</dbReference>
<dbReference type="SMART" id="SM00900">
    <property type="entry name" value="FMN_bind"/>
    <property type="match status" value="1"/>
</dbReference>
<dbReference type="InterPro" id="IPR007329">
    <property type="entry name" value="FMN-bd"/>
</dbReference>
<gene>
    <name evidence="4" type="ORF">GOQ27_06770</name>
</gene>
<dbReference type="Proteomes" id="UP000724672">
    <property type="component" value="Unassembled WGS sequence"/>
</dbReference>
<evidence type="ECO:0000313" key="4">
    <source>
        <dbReference type="EMBL" id="MBS4538158.1"/>
    </source>
</evidence>
<keyword evidence="5" id="KW-1185">Reference proteome</keyword>
<reference evidence="4" key="1">
    <citation type="submission" date="2019-12" db="EMBL/GenBank/DDBJ databases">
        <title>Clostridiaceae gen. nov. sp. nov., isolated from sediment in Xinjiang, China.</title>
        <authorList>
            <person name="Zhang R."/>
        </authorList>
    </citation>
    <scope>NUCLEOTIDE SEQUENCE</scope>
    <source>
        <strain evidence="4">D2Q-11</strain>
    </source>
</reference>
<comment type="caution">
    <text evidence="4">The sequence shown here is derived from an EMBL/GenBank/DDBJ whole genome shotgun (WGS) entry which is preliminary data.</text>
</comment>
<dbReference type="GO" id="GO:0016020">
    <property type="term" value="C:membrane"/>
    <property type="evidence" value="ECO:0007669"/>
    <property type="project" value="InterPro"/>
</dbReference>
<keyword evidence="2" id="KW-0732">Signal</keyword>
<feature type="domain" description="FMN-binding" evidence="3">
    <location>
        <begin position="63"/>
        <end position="154"/>
    </location>
</feature>
<evidence type="ECO:0000313" key="5">
    <source>
        <dbReference type="Proteomes" id="UP000724672"/>
    </source>
</evidence>
<dbReference type="PROSITE" id="PS51257">
    <property type="entry name" value="PROKAR_LIPOPROTEIN"/>
    <property type="match status" value="1"/>
</dbReference>
<dbReference type="Gene3D" id="3.90.1010.20">
    <property type="match status" value="1"/>
</dbReference>
<dbReference type="EMBL" id="WSFT01000028">
    <property type="protein sequence ID" value="MBS4538158.1"/>
    <property type="molecule type" value="Genomic_DNA"/>
</dbReference>
<organism evidence="4 5">
    <name type="scientific">Anaeromonas frigoriresistens</name>
    <dbReference type="NCBI Taxonomy" id="2683708"/>
    <lineage>
        <taxon>Bacteria</taxon>
        <taxon>Bacillati</taxon>
        <taxon>Bacillota</taxon>
        <taxon>Tissierellia</taxon>
        <taxon>Tissierellales</taxon>
        <taxon>Thermohalobacteraceae</taxon>
        <taxon>Anaeromonas</taxon>
    </lineage>
</organism>
<dbReference type="AlphaFoldDB" id="A0A942US47"/>